<dbReference type="CDD" id="cd01320">
    <property type="entry name" value="ADA"/>
    <property type="match status" value="1"/>
</dbReference>
<evidence type="ECO:0000256" key="5">
    <source>
        <dbReference type="ARBA" id="ARBA00022833"/>
    </source>
</evidence>
<evidence type="ECO:0000259" key="6">
    <source>
        <dbReference type="Pfam" id="PF00962"/>
    </source>
</evidence>
<keyword evidence="3" id="KW-0479">Metal-binding</keyword>
<evidence type="ECO:0000313" key="7">
    <source>
        <dbReference type="EMBL" id="PSL22128.1"/>
    </source>
</evidence>
<dbReference type="EMBL" id="PYGJ01000001">
    <property type="protein sequence ID" value="PSL22128.1"/>
    <property type="molecule type" value="Genomic_DNA"/>
</dbReference>
<dbReference type="Proteomes" id="UP000240418">
    <property type="component" value="Unassembled WGS sequence"/>
</dbReference>
<proteinExistence type="inferred from homology"/>
<evidence type="ECO:0000313" key="8">
    <source>
        <dbReference type="Proteomes" id="UP000240418"/>
    </source>
</evidence>
<dbReference type="Pfam" id="PF00962">
    <property type="entry name" value="A_deaminase"/>
    <property type="match status" value="1"/>
</dbReference>
<comment type="similarity">
    <text evidence="2">Belongs to the metallo-dependent hydrolases superfamily. Adenosine and AMP deaminases family.</text>
</comment>
<evidence type="ECO:0000256" key="4">
    <source>
        <dbReference type="ARBA" id="ARBA00022801"/>
    </source>
</evidence>
<dbReference type="PANTHER" id="PTHR43114">
    <property type="entry name" value="ADENINE DEAMINASE"/>
    <property type="match status" value="1"/>
</dbReference>
<dbReference type="SUPFAM" id="SSF51556">
    <property type="entry name" value="Metallo-dependent hydrolases"/>
    <property type="match status" value="1"/>
</dbReference>
<dbReference type="NCBIfam" id="TIGR01430">
    <property type="entry name" value="aden_deam"/>
    <property type="match status" value="1"/>
</dbReference>
<dbReference type="RefSeq" id="WP_106606813.1">
    <property type="nucleotide sequence ID" value="NZ_PYGJ01000001.1"/>
</dbReference>
<comment type="cofactor">
    <cofactor evidence="1">
        <name>Zn(2+)</name>
        <dbReference type="ChEBI" id="CHEBI:29105"/>
    </cofactor>
</comment>
<evidence type="ECO:0000256" key="2">
    <source>
        <dbReference type="ARBA" id="ARBA00006676"/>
    </source>
</evidence>
<sequence>MSVADLPKIELHLHHEGAAPPAFIRQLAHEKKVDLSRIFDSNGGYAFENFVHFLEVYEAATSVLQTPEDFARLTRAILQESAEQGVVYTESFISPDFCGGGDVAAWREYLHAIQEAATRAEADFGITLRGIVTPVRHFGPEKAKQSALCAAETAGDWVVGLGMGGDEGQGHQGDFAYAFDMAREAGLRLTTHAGEFGGPESVWEAIRDLNVERIGHGVRAIEDPALIDELVARQITLEVCPGSNVVLGLYPDIAAHPLAKLRDAGVRVTVSTDDPPFFHTTMRREYEMIAAAYGWGEDDFRALNQTALEAAFCDDTTRARIQKTLEST</sequence>
<evidence type="ECO:0000256" key="3">
    <source>
        <dbReference type="ARBA" id="ARBA00022723"/>
    </source>
</evidence>
<keyword evidence="5" id="KW-0862">Zinc</keyword>
<comment type="caution">
    <text evidence="7">The sequence shown here is derived from an EMBL/GenBank/DDBJ whole genome shotgun (WGS) entry which is preliminary data.</text>
</comment>
<keyword evidence="4" id="KW-0378">Hydrolase</keyword>
<dbReference type="InterPro" id="IPR032466">
    <property type="entry name" value="Metal_Hydrolase"/>
</dbReference>
<evidence type="ECO:0000256" key="1">
    <source>
        <dbReference type="ARBA" id="ARBA00001947"/>
    </source>
</evidence>
<dbReference type="NCBIfam" id="NF006848">
    <property type="entry name" value="PRK09358.1-3"/>
    <property type="match status" value="1"/>
</dbReference>
<dbReference type="AlphaFoldDB" id="A0A2P8FKA0"/>
<dbReference type="OrthoDB" id="105475at2"/>
<reference evidence="7 8" key="1">
    <citation type="submission" date="2018-03" db="EMBL/GenBank/DDBJ databases">
        <title>Genomic Encyclopedia of Archaeal and Bacterial Type Strains, Phase II (KMG-II): from individual species to whole genera.</title>
        <authorList>
            <person name="Goeker M."/>
        </authorList>
    </citation>
    <scope>NUCLEOTIDE SEQUENCE [LARGE SCALE GENOMIC DNA]</scope>
    <source>
        <strain evidence="7 8">DSM 100673</strain>
    </source>
</reference>
<dbReference type="PANTHER" id="PTHR43114:SF6">
    <property type="entry name" value="ADENINE DEAMINASE"/>
    <property type="match status" value="1"/>
</dbReference>
<feature type="domain" description="Adenosine deaminase" evidence="6">
    <location>
        <begin position="7"/>
        <end position="325"/>
    </location>
</feature>
<dbReference type="InterPro" id="IPR006330">
    <property type="entry name" value="Ado/ade_deaminase"/>
</dbReference>
<accession>A0A2P8FKA0</accession>
<protein>
    <submittedName>
        <fullName evidence="7">Adenosine deaminase</fullName>
    </submittedName>
</protein>
<dbReference type="GO" id="GO:0016814">
    <property type="term" value="F:hydrolase activity, acting on carbon-nitrogen (but not peptide) bonds, in cyclic amidines"/>
    <property type="evidence" value="ECO:0007669"/>
    <property type="project" value="UniProtKB-ARBA"/>
</dbReference>
<organism evidence="7 8">
    <name type="scientific">Shimia abyssi</name>
    <dbReference type="NCBI Taxonomy" id="1662395"/>
    <lineage>
        <taxon>Bacteria</taxon>
        <taxon>Pseudomonadati</taxon>
        <taxon>Pseudomonadota</taxon>
        <taxon>Alphaproteobacteria</taxon>
        <taxon>Rhodobacterales</taxon>
        <taxon>Roseobacteraceae</taxon>
    </lineage>
</organism>
<dbReference type="GO" id="GO:0046872">
    <property type="term" value="F:metal ion binding"/>
    <property type="evidence" value="ECO:0007669"/>
    <property type="project" value="UniProtKB-KW"/>
</dbReference>
<dbReference type="GO" id="GO:0019239">
    <property type="term" value="F:deaminase activity"/>
    <property type="evidence" value="ECO:0007669"/>
    <property type="project" value="InterPro"/>
</dbReference>
<dbReference type="Gene3D" id="3.20.20.140">
    <property type="entry name" value="Metal-dependent hydrolases"/>
    <property type="match status" value="1"/>
</dbReference>
<gene>
    <name evidence="7" type="ORF">CLV88_101553</name>
</gene>
<keyword evidence="8" id="KW-1185">Reference proteome</keyword>
<name>A0A2P8FKA0_9RHOB</name>
<dbReference type="InterPro" id="IPR001365">
    <property type="entry name" value="A_deaminase_dom"/>
</dbReference>